<name>J9UKV1_BRAPL</name>
<dbReference type="AlphaFoldDB" id="J9UKV1"/>
<dbReference type="HOGENOM" id="CLU_1560030_0_0_12"/>
<dbReference type="PATRIC" id="fig|1133568.3.peg.1082"/>
<protein>
    <recommendedName>
        <fullName evidence="4">Lipocalin-like domain-containing protein</fullName>
    </recommendedName>
</protein>
<sequence length="171" mass="19020">MMKFKKIIIIMLSLLFLIGCSAENTTYPNGGDNGNNSGNEGNNGDTIPVKDKIEDYAGNWKITFQEDQLPDRPGGNIIIADDGSLTYPTVLGDKNINVNNNEIKRLGQGIYSFTKIHKDYNGDTPPLEYEVKYEVTITFTDAKNGNIIQKTSSMDNQLETYTENGTIKKIN</sequence>
<proteinExistence type="predicted"/>
<dbReference type="EMBL" id="CP003490">
    <property type="protein sequence ID" value="AFR70425.1"/>
    <property type="molecule type" value="Genomic_DNA"/>
</dbReference>
<evidence type="ECO:0008006" key="4">
    <source>
        <dbReference type="Google" id="ProtNLM"/>
    </source>
</evidence>
<feature type="chain" id="PRO_5003827464" description="Lipocalin-like domain-containing protein" evidence="1">
    <location>
        <begin position="23"/>
        <end position="171"/>
    </location>
</feature>
<accession>J9UKV1</accession>
<evidence type="ECO:0000313" key="2">
    <source>
        <dbReference type="EMBL" id="AFR70425.1"/>
    </source>
</evidence>
<dbReference type="Proteomes" id="UP000007346">
    <property type="component" value="Chromosome"/>
</dbReference>
<dbReference type="KEGG" id="bpj:B2904_orf1085"/>
<reference evidence="2 3" key="1">
    <citation type="journal article" date="2012" name="BMC Genomics">
        <title>Comparative genomics of Brachyspira pilosicoli strains: genome rearrangements, reductions and correlation of genetic compliment with phenotypic diversity.</title>
        <authorList>
            <person name="Mappley L.J."/>
            <person name="Black M.L."/>
            <person name="Abuoun M."/>
            <person name="Darby A.C."/>
            <person name="Woodward M.J."/>
            <person name="Parkhill J."/>
            <person name="Turner A.K."/>
            <person name="Bellgard M.I."/>
            <person name="La T."/>
            <person name="Phillips N.D."/>
            <person name="La Ragione R.M."/>
            <person name="Hampson D.J."/>
        </authorList>
    </citation>
    <scope>NUCLEOTIDE SEQUENCE [LARGE SCALE GENOMIC DNA]</scope>
    <source>
        <strain evidence="2">B2904</strain>
    </source>
</reference>
<evidence type="ECO:0000313" key="3">
    <source>
        <dbReference type="Proteomes" id="UP000007346"/>
    </source>
</evidence>
<dbReference type="PROSITE" id="PS51257">
    <property type="entry name" value="PROKAR_LIPOPROTEIN"/>
    <property type="match status" value="1"/>
</dbReference>
<evidence type="ECO:0000256" key="1">
    <source>
        <dbReference type="SAM" id="SignalP"/>
    </source>
</evidence>
<gene>
    <name evidence="2" type="ORF">B2904_orf1085</name>
</gene>
<organism evidence="2 3">
    <name type="scientific">Brachyspira pilosicoli B2904</name>
    <dbReference type="NCBI Taxonomy" id="1133568"/>
    <lineage>
        <taxon>Bacteria</taxon>
        <taxon>Pseudomonadati</taxon>
        <taxon>Spirochaetota</taxon>
        <taxon>Spirochaetia</taxon>
        <taxon>Brachyspirales</taxon>
        <taxon>Brachyspiraceae</taxon>
        <taxon>Brachyspira</taxon>
    </lineage>
</organism>
<dbReference type="RefSeq" id="WP_014935796.1">
    <property type="nucleotide sequence ID" value="NC_018607.1"/>
</dbReference>
<feature type="signal peptide" evidence="1">
    <location>
        <begin position="1"/>
        <end position="22"/>
    </location>
</feature>
<keyword evidence="1" id="KW-0732">Signal</keyword>